<protein>
    <submittedName>
        <fullName evidence="9">TFP11-domain-containing protein</fullName>
    </submittedName>
</protein>
<dbReference type="OrthoDB" id="4822at2759"/>
<keyword evidence="5" id="KW-0508">mRNA splicing</keyword>
<evidence type="ECO:0000256" key="3">
    <source>
        <dbReference type="ARBA" id="ARBA00022664"/>
    </source>
</evidence>
<evidence type="ECO:0000313" key="10">
    <source>
        <dbReference type="Proteomes" id="UP000218811"/>
    </source>
</evidence>
<dbReference type="AlphaFoldDB" id="A0A2H3J3X2"/>
<dbReference type="OMA" id="CEQDIIQ"/>
<evidence type="ECO:0000313" key="9">
    <source>
        <dbReference type="EMBL" id="PCH36375.1"/>
    </source>
</evidence>
<dbReference type="Pfam" id="PF12457">
    <property type="entry name" value="TIP_N"/>
    <property type="match status" value="1"/>
</dbReference>
<feature type="compositionally biased region" description="Low complexity" evidence="7">
    <location>
        <begin position="216"/>
        <end position="229"/>
    </location>
</feature>
<dbReference type="InterPro" id="IPR000467">
    <property type="entry name" value="G_patch_dom"/>
</dbReference>
<feature type="compositionally biased region" description="Acidic residues" evidence="7">
    <location>
        <begin position="122"/>
        <end position="133"/>
    </location>
</feature>
<feature type="compositionally biased region" description="Basic and acidic residues" evidence="7">
    <location>
        <begin position="134"/>
        <end position="144"/>
    </location>
</feature>
<keyword evidence="10" id="KW-1185">Reference proteome</keyword>
<dbReference type="GO" id="GO:0071008">
    <property type="term" value="C:U2-type post-mRNA release spliceosomal complex"/>
    <property type="evidence" value="ECO:0007669"/>
    <property type="project" value="TreeGrafter"/>
</dbReference>
<dbReference type="GO" id="GO:0000390">
    <property type="term" value="P:spliceosomal complex disassembly"/>
    <property type="evidence" value="ECO:0007669"/>
    <property type="project" value="InterPro"/>
</dbReference>
<dbReference type="PROSITE" id="PS50174">
    <property type="entry name" value="G_PATCH"/>
    <property type="match status" value="1"/>
</dbReference>
<dbReference type="SMART" id="SM00443">
    <property type="entry name" value="G_patch"/>
    <property type="match status" value="1"/>
</dbReference>
<dbReference type="PANTHER" id="PTHR23329">
    <property type="entry name" value="TUFTELIN-INTERACTING PROTEIN 11-RELATED"/>
    <property type="match status" value="1"/>
</dbReference>
<feature type="compositionally biased region" description="Basic and acidic residues" evidence="7">
    <location>
        <begin position="380"/>
        <end position="391"/>
    </location>
</feature>
<feature type="region of interest" description="Disordered" evidence="7">
    <location>
        <begin position="1"/>
        <end position="294"/>
    </location>
</feature>
<feature type="compositionally biased region" description="Low complexity" evidence="7">
    <location>
        <begin position="236"/>
        <end position="258"/>
    </location>
</feature>
<dbReference type="InterPro" id="IPR045211">
    <property type="entry name" value="TFP11/STIP/Ntr1"/>
</dbReference>
<name>A0A2H3J3X2_WOLCO</name>
<feature type="region of interest" description="Disordered" evidence="7">
    <location>
        <begin position="879"/>
        <end position="915"/>
    </location>
</feature>
<feature type="compositionally biased region" description="Basic and acidic residues" evidence="7">
    <location>
        <begin position="80"/>
        <end position="89"/>
    </location>
</feature>
<evidence type="ECO:0000256" key="1">
    <source>
        <dbReference type="ARBA" id="ARBA00004123"/>
    </source>
</evidence>
<keyword evidence="4" id="KW-0747">Spliceosome</keyword>
<dbReference type="GO" id="GO:0003676">
    <property type="term" value="F:nucleic acid binding"/>
    <property type="evidence" value="ECO:0007669"/>
    <property type="project" value="InterPro"/>
</dbReference>
<dbReference type="STRING" id="742152.A0A2H3J3X2"/>
<dbReference type="Pfam" id="PF07842">
    <property type="entry name" value="GCFC"/>
    <property type="match status" value="1"/>
</dbReference>
<feature type="compositionally biased region" description="Basic and acidic residues" evidence="7">
    <location>
        <begin position="34"/>
        <end position="47"/>
    </location>
</feature>
<evidence type="ECO:0000256" key="2">
    <source>
        <dbReference type="ARBA" id="ARBA00010900"/>
    </source>
</evidence>
<comment type="similarity">
    <text evidence="2">Belongs to the TFP11/STIP family.</text>
</comment>
<dbReference type="InterPro" id="IPR022159">
    <property type="entry name" value="STIP/TFIP11_N"/>
</dbReference>
<proteinExistence type="inferred from homology"/>
<keyword evidence="6" id="KW-0539">Nucleus</keyword>
<feature type="compositionally biased region" description="Basic and acidic residues" evidence="7">
    <location>
        <begin position="353"/>
        <end position="364"/>
    </location>
</feature>
<feature type="compositionally biased region" description="Basic and acidic residues" evidence="7">
    <location>
        <begin position="98"/>
        <end position="107"/>
    </location>
</feature>
<dbReference type="PANTHER" id="PTHR23329:SF1">
    <property type="entry name" value="TUFTELIN-INTERACTING PROTEIN 11"/>
    <property type="match status" value="1"/>
</dbReference>
<feature type="compositionally biased region" description="Acidic residues" evidence="7">
    <location>
        <begin position="10"/>
        <end position="33"/>
    </location>
</feature>
<keyword evidence="3" id="KW-0507">mRNA processing</keyword>
<evidence type="ECO:0000256" key="7">
    <source>
        <dbReference type="SAM" id="MobiDB-lite"/>
    </source>
</evidence>
<feature type="region of interest" description="Disordered" evidence="7">
    <location>
        <begin position="353"/>
        <end position="404"/>
    </location>
</feature>
<accession>A0A2H3J3X2</accession>
<feature type="domain" description="G-patch" evidence="8">
    <location>
        <begin position="301"/>
        <end position="347"/>
    </location>
</feature>
<organism evidence="9 10">
    <name type="scientific">Wolfiporia cocos (strain MD-104)</name>
    <name type="common">Brown rot fungus</name>
    <dbReference type="NCBI Taxonomy" id="742152"/>
    <lineage>
        <taxon>Eukaryota</taxon>
        <taxon>Fungi</taxon>
        <taxon>Dikarya</taxon>
        <taxon>Basidiomycota</taxon>
        <taxon>Agaricomycotina</taxon>
        <taxon>Agaricomycetes</taxon>
        <taxon>Polyporales</taxon>
        <taxon>Phaeolaceae</taxon>
        <taxon>Wolfiporia</taxon>
    </lineage>
</organism>
<reference evidence="9 10" key="1">
    <citation type="journal article" date="2012" name="Science">
        <title>The Paleozoic origin of enzymatic lignin decomposition reconstructed from 31 fungal genomes.</title>
        <authorList>
            <person name="Floudas D."/>
            <person name="Binder M."/>
            <person name="Riley R."/>
            <person name="Barry K."/>
            <person name="Blanchette R.A."/>
            <person name="Henrissat B."/>
            <person name="Martinez A.T."/>
            <person name="Otillar R."/>
            <person name="Spatafora J.W."/>
            <person name="Yadav J.S."/>
            <person name="Aerts A."/>
            <person name="Benoit I."/>
            <person name="Boyd A."/>
            <person name="Carlson A."/>
            <person name="Copeland A."/>
            <person name="Coutinho P.M."/>
            <person name="de Vries R.P."/>
            <person name="Ferreira P."/>
            <person name="Findley K."/>
            <person name="Foster B."/>
            <person name="Gaskell J."/>
            <person name="Glotzer D."/>
            <person name="Gorecki P."/>
            <person name="Heitman J."/>
            <person name="Hesse C."/>
            <person name="Hori C."/>
            <person name="Igarashi K."/>
            <person name="Jurgens J.A."/>
            <person name="Kallen N."/>
            <person name="Kersten P."/>
            <person name="Kohler A."/>
            <person name="Kuees U."/>
            <person name="Kumar T.K.A."/>
            <person name="Kuo A."/>
            <person name="LaButti K."/>
            <person name="Larrondo L.F."/>
            <person name="Lindquist E."/>
            <person name="Ling A."/>
            <person name="Lombard V."/>
            <person name="Lucas S."/>
            <person name="Lundell T."/>
            <person name="Martin R."/>
            <person name="McLaughlin D.J."/>
            <person name="Morgenstern I."/>
            <person name="Morin E."/>
            <person name="Murat C."/>
            <person name="Nagy L.G."/>
            <person name="Nolan M."/>
            <person name="Ohm R.A."/>
            <person name="Patyshakuliyeva A."/>
            <person name="Rokas A."/>
            <person name="Ruiz-Duenas F.J."/>
            <person name="Sabat G."/>
            <person name="Salamov A."/>
            <person name="Samejima M."/>
            <person name="Schmutz J."/>
            <person name="Slot J.C."/>
            <person name="St John F."/>
            <person name="Stenlid J."/>
            <person name="Sun H."/>
            <person name="Sun S."/>
            <person name="Syed K."/>
            <person name="Tsang A."/>
            <person name="Wiebenga A."/>
            <person name="Young D."/>
            <person name="Pisabarro A."/>
            <person name="Eastwood D.C."/>
            <person name="Martin F."/>
            <person name="Cullen D."/>
            <person name="Grigoriev I.V."/>
            <person name="Hibbett D.S."/>
        </authorList>
    </citation>
    <scope>NUCLEOTIDE SEQUENCE [LARGE SCALE GENOMIC DNA]</scope>
    <source>
        <strain evidence="9 10">MD-104</strain>
    </source>
</reference>
<dbReference type="InterPro" id="IPR022783">
    <property type="entry name" value="GCFC_dom"/>
</dbReference>
<dbReference type="Proteomes" id="UP000218811">
    <property type="component" value="Unassembled WGS sequence"/>
</dbReference>
<evidence type="ECO:0000256" key="6">
    <source>
        <dbReference type="ARBA" id="ARBA00023242"/>
    </source>
</evidence>
<dbReference type="EMBL" id="KB467876">
    <property type="protein sequence ID" value="PCH36375.1"/>
    <property type="molecule type" value="Genomic_DNA"/>
</dbReference>
<feature type="compositionally biased region" description="Polar residues" evidence="7">
    <location>
        <begin position="279"/>
        <end position="289"/>
    </location>
</feature>
<evidence type="ECO:0000256" key="4">
    <source>
        <dbReference type="ARBA" id="ARBA00022728"/>
    </source>
</evidence>
<comment type="subcellular location">
    <subcellularLocation>
        <location evidence="1">Nucleus</location>
    </subcellularLocation>
</comment>
<evidence type="ECO:0000256" key="5">
    <source>
        <dbReference type="ARBA" id="ARBA00023187"/>
    </source>
</evidence>
<gene>
    <name evidence="9" type="ORF">WOLCODRAFT_91983</name>
</gene>
<evidence type="ECO:0000259" key="8">
    <source>
        <dbReference type="PROSITE" id="PS50174"/>
    </source>
</evidence>
<dbReference type="Pfam" id="PF01585">
    <property type="entry name" value="G-patch"/>
    <property type="match status" value="1"/>
</dbReference>
<sequence length="995" mass="111184">MARRKRQLLDDDSDSSPVSDADDYNDPPLDENDPDAREERALFEDPYKRKRQRRNGKDDAIYGVFGSEDEDGGFGGRKGGKSERRRDWTKAPAFVTGEKVDLDKTTDVDAQMEEAGSSSSGEDGDDEVQDGDNAEEHMVEDGTHQSKSASPQVQDDEEEEERPRFGGIGIGMSKAKTGLGFSGFSKGSNLEQDEARSLHTLDEDEERPRFGELGIGASKGKAFAGFSGFSKGGIGSSTSTPPEPPASTSASPSPAPASTDDLPSAFGSARPQRSFLRNAGTSTPKSSALNYEERQHFNKLQSSFGARMLAKMGWEAGTGLGTSGEGIVTPVESKLRPKGMGLAFKGFKEKTDQAKAEAKRRGEAISDDEEERPTARKARKNAEKAQEERANAWKRPRKGKTRVEHKTYEQILAEAGQEARQAGIGQIIDATGATLREVSSLADISTASWTPTTDPMRLPEVRHNLRLITESCKGDLDGLAREARALEERQKFIRQEDARLRKKVEEEAELIARLQQVNLVVDDINTQARDMASTYEASLEPFSANFEKLLGQFPKEFDLYRLDEVVIAAIAPVVRRMIAQWQPLEDPTAFTPLFRLWKGALKMAAPEEKPQNQVQMYGSSMVISPAPAIEVPMTPYESLLWNAWLPKVRSSINNDWSPDDPQPAVRLYEAWAPFLPPFIRDNFFDQLVLPKVSKAVSDWSARSSKVPLQTLVFPWLPHVGLRLEEVLGDARRKIKHILRSWIVTEGMPNDLTVWRDVFDVGDWDTMLLKYIVPKLGSRLREDFRVNPRSQDMAPLQDVMLWEKLLRPSILSQLLETEFFPKWLDVLHIWLIQPRPSFEEVARWYAFWKGVFSENVQAMPGVARGFTRGLQLMNKAIELGPDAPTRLPRPDHRASPSREGSPMPKQPASKPRPARTQEVTFRSIVEEYAASHNLLFIPAGRVHEKSRMPLFRVSPTADGKGGLLVYILDDAVWAPDGDEYRAISLEDMVLRAAKEK</sequence>
<feature type="compositionally biased region" description="Basic and acidic residues" evidence="7">
    <location>
        <begin position="193"/>
        <end position="210"/>
    </location>
</feature>